<evidence type="ECO:0000256" key="3">
    <source>
        <dbReference type="ARBA" id="ARBA00022553"/>
    </source>
</evidence>
<evidence type="ECO:0000259" key="4">
    <source>
        <dbReference type="PROSITE" id="PS50109"/>
    </source>
</evidence>
<comment type="catalytic activity">
    <reaction evidence="1">
        <text>ATP + protein L-histidine = ADP + protein N-phospho-L-histidine.</text>
        <dbReference type="EC" id="2.7.13.3"/>
    </reaction>
</comment>
<dbReference type="RefSeq" id="WP_090183911.1">
    <property type="nucleotide sequence ID" value="NZ_LT629705.1"/>
</dbReference>
<reference evidence="5 6" key="1">
    <citation type="submission" date="2016-10" db="EMBL/GenBank/DDBJ databases">
        <authorList>
            <person name="de Groot N.N."/>
        </authorList>
    </citation>
    <scope>NUCLEOTIDE SEQUENCE [LARGE SCALE GENOMIC DNA]</scope>
    <source>
        <strain evidence="5 6">CECT 7543</strain>
    </source>
</reference>
<accession>A0A1H0NYY7</accession>
<organism evidence="5 6">
    <name type="scientific">Pseudomonas arsenicoxydans</name>
    <dbReference type="NCBI Taxonomy" id="702115"/>
    <lineage>
        <taxon>Bacteria</taxon>
        <taxon>Pseudomonadati</taxon>
        <taxon>Pseudomonadota</taxon>
        <taxon>Gammaproteobacteria</taxon>
        <taxon>Pseudomonadales</taxon>
        <taxon>Pseudomonadaceae</taxon>
        <taxon>Pseudomonas</taxon>
    </lineage>
</organism>
<dbReference type="EC" id="2.7.13.3" evidence="2"/>
<dbReference type="InterPro" id="IPR005467">
    <property type="entry name" value="His_kinase_dom"/>
</dbReference>
<dbReference type="PANTHER" id="PTHR43547:SF2">
    <property type="entry name" value="HYBRID SIGNAL TRANSDUCTION HISTIDINE KINASE C"/>
    <property type="match status" value="1"/>
</dbReference>
<dbReference type="InterPro" id="IPR036890">
    <property type="entry name" value="HATPase_C_sf"/>
</dbReference>
<dbReference type="PANTHER" id="PTHR43547">
    <property type="entry name" value="TWO-COMPONENT HISTIDINE KINASE"/>
    <property type="match status" value="1"/>
</dbReference>
<evidence type="ECO:0000256" key="2">
    <source>
        <dbReference type="ARBA" id="ARBA00012438"/>
    </source>
</evidence>
<dbReference type="CDD" id="cd00075">
    <property type="entry name" value="HATPase"/>
    <property type="match status" value="1"/>
</dbReference>
<dbReference type="InterPro" id="IPR036097">
    <property type="entry name" value="HisK_dim/P_sf"/>
</dbReference>
<dbReference type="Gene3D" id="1.10.287.130">
    <property type="match status" value="1"/>
</dbReference>
<gene>
    <name evidence="5" type="ORF">SAMN04489798_4357</name>
</gene>
<evidence type="ECO:0000313" key="6">
    <source>
        <dbReference type="Proteomes" id="UP000198827"/>
    </source>
</evidence>
<dbReference type="OrthoDB" id="8807260at2"/>
<sequence>MRLADFILQNIEPILQQWEDFAKTLTPAADGMDSVALRDHAEQMLRTIAADLRTKQSHEARILKSHGAAPASDDVTSAETHADLRQSSGFTIGQMIAEYRALRTSVLMLWMPPEHVSKTDEIADVVRFNEAIDQALAESVVTYTNAVDASRNVFLGVLGHDLRSPLGAISLSAEVLLRSGDLPPKPTKNVSRIYTSVKRAIKIVGDLLDFTRSQLGSGIPVRVDLEDLALACEGMVEEARAYHPDRQIDFKSPASLAWRFDKSRMEQVIGNLIGNAIEHGQLGTPVTVALKVVQGHALLSVHNVGNPIEDGAKASLFNPMVRHLQNGISEYGAGAGLGLGLYIASAIVSAHHGDIDVDSNAERGTTFTVRIPSNIS</sequence>
<dbReference type="EMBL" id="LT629705">
    <property type="protein sequence ID" value="SDO97881.1"/>
    <property type="molecule type" value="Genomic_DNA"/>
</dbReference>
<dbReference type="SMART" id="SM00387">
    <property type="entry name" value="HATPase_c"/>
    <property type="match status" value="1"/>
</dbReference>
<dbReference type="SMART" id="SM00388">
    <property type="entry name" value="HisKA"/>
    <property type="match status" value="1"/>
</dbReference>
<dbReference type="InterPro" id="IPR003661">
    <property type="entry name" value="HisK_dim/P_dom"/>
</dbReference>
<dbReference type="Pfam" id="PF02518">
    <property type="entry name" value="HATPase_c"/>
    <property type="match status" value="1"/>
</dbReference>
<dbReference type="SUPFAM" id="SSF55874">
    <property type="entry name" value="ATPase domain of HSP90 chaperone/DNA topoisomerase II/histidine kinase"/>
    <property type="match status" value="1"/>
</dbReference>
<dbReference type="CDD" id="cd00082">
    <property type="entry name" value="HisKA"/>
    <property type="match status" value="1"/>
</dbReference>
<dbReference type="Pfam" id="PF00512">
    <property type="entry name" value="HisKA"/>
    <property type="match status" value="1"/>
</dbReference>
<keyword evidence="3" id="KW-0597">Phosphoprotein</keyword>
<evidence type="ECO:0000256" key="1">
    <source>
        <dbReference type="ARBA" id="ARBA00000085"/>
    </source>
</evidence>
<protein>
    <recommendedName>
        <fullName evidence="2">histidine kinase</fullName>
        <ecNumber evidence="2">2.7.13.3</ecNumber>
    </recommendedName>
</protein>
<dbReference type="PRINTS" id="PR00344">
    <property type="entry name" value="BCTRLSENSOR"/>
</dbReference>
<dbReference type="GO" id="GO:0000155">
    <property type="term" value="F:phosphorelay sensor kinase activity"/>
    <property type="evidence" value="ECO:0007669"/>
    <property type="project" value="InterPro"/>
</dbReference>
<dbReference type="InterPro" id="IPR003594">
    <property type="entry name" value="HATPase_dom"/>
</dbReference>
<name>A0A1H0NYY7_9PSED</name>
<dbReference type="PROSITE" id="PS50109">
    <property type="entry name" value="HIS_KIN"/>
    <property type="match status" value="1"/>
</dbReference>
<dbReference type="Gene3D" id="3.30.565.10">
    <property type="entry name" value="Histidine kinase-like ATPase, C-terminal domain"/>
    <property type="match status" value="1"/>
</dbReference>
<proteinExistence type="predicted"/>
<dbReference type="AlphaFoldDB" id="A0A1H0NYY7"/>
<dbReference type="SUPFAM" id="SSF47384">
    <property type="entry name" value="Homodimeric domain of signal transducing histidine kinase"/>
    <property type="match status" value="1"/>
</dbReference>
<evidence type="ECO:0000313" key="5">
    <source>
        <dbReference type="EMBL" id="SDO97881.1"/>
    </source>
</evidence>
<dbReference type="InterPro" id="IPR004358">
    <property type="entry name" value="Sig_transdc_His_kin-like_C"/>
</dbReference>
<dbReference type="Proteomes" id="UP000198827">
    <property type="component" value="Chromosome I"/>
</dbReference>
<feature type="domain" description="Histidine kinase" evidence="4">
    <location>
        <begin position="157"/>
        <end position="375"/>
    </location>
</feature>